<sequence length="102" mass="11457">MMMVMMITDGDNDNDDGDSDGDDDDDVVNVVSLQSSSPSPSSRRMNNRRASQPSLYPCSRYFSLKKTAQCRISSSTNIIKHGYYTKTIDLTKYFPDLNTRAT</sequence>
<dbReference type="EMBL" id="LLXI01002025">
    <property type="protein sequence ID" value="PKY55975.1"/>
    <property type="molecule type" value="Genomic_DNA"/>
</dbReference>
<proteinExistence type="predicted"/>
<accession>A0A2I1HAV5</accession>
<gene>
    <name evidence="2" type="ORF">RhiirA4_475883</name>
</gene>
<feature type="compositionally biased region" description="Acidic residues" evidence="1">
    <location>
        <begin position="10"/>
        <end position="27"/>
    </location>
</feature>
<evidence type="ECO:0000256" key="1">
    <source>
        <dbReference type="SAM" id="MobiDB-lite"/>
    </source>
</evidence>
<comment type="caution">
    <text evidence="2">The sequence shown here is derived from an EMBL/GenBank/DDBJ whole genome shotgun (WGS) entry which is preliminary data.</text>
</comment>
<organism evidence="2 3">
    <name type="scientific">Rhizophagus irregularis</name>
    <dbReference type="NCBI Taxonomy" id="588596"/>
    <lineage>
        <taxon>Eukaryota</taxon>
        <taxon>Fungi</taxon>
        <taxon>Fungi incertae sedis</taxon>
        <taxon>Mucoromycota</taxon>
        <taxon>Glomeromycotina</taxon>
        <taxon>Glomeromycetes</taxon>
        <taxon>Glomerales</taxon>
        <taxon>Glomeraceae</taxon>
        <taxon>Rhizophagus</taxon>
    </lineage>
</organism>
<dbReference type="AlphaFoldDB" id="A0A2I1HAV5"/>
<evidence type="ECO:0000313" key="2">
    <source>
        <dbReference type="EMBL" id="PKY55975.1"/>
    </source>
</evidence>
<name>A0A2I1HAV5_9GLOM</name>
<feature type="region of interest" description="Disordered" evidence="1">
    <location>
        <begin position="1"/>
        <end position="54"/>
    </location>
</feature>
<reference evidence="2 3" key="1">
    <citation type="submission" date="2015-10" db="EMBL/GenBank/DDBJ databases">
        <title>Genome analyses suggest a sexual origin of heterokaryosis in a supposedly ancient asexual fungus.</title>
        <authorList>
            <person name="Ropars J."/>
            <person name="Sedzielewska K."/>
            <person name="Noel J."/>
            <person name="Charron P."/>
            <person name="Farinelli L."/>
            <person name="Marton T."/>
            <person name="Kruger M."/>
            <person name="Pelin A."/>
            <person name="Brachmann A."/>
            <person name="Corradi N."/>
        </authorList>
    </citation>
    <scope>NUCLEOTIDE SEQUENCE [LARGE SCALE GENOMIC DNA]</scope>
    <source>
        <strain evidence="2 3">A4</strain>
    </source>
</reference>
<evidence type="ECO:0000313" key="3">
    <source>
        <dbReference type="Proteomes" id="UP000234323"/>
    </source>
</evidence>
<feature type="compositionally biased region" description="Low complexity" evidence="1">
    <location>
        <begin position="28"/>
        <end position="51"/>
    </location>
</feature>
<keyword evidence="3" id="KW-1185">Reference proteome</keyword>
<dbReference type="Proteomes" id="UP000234323">
    <property type="component" value="Unassembled WGS sequence"/>
</dbReference>
<protein>
    <submittedName>
        <fullName evidence="2">Uncharacterized protein</fullName>
    </submittedName>
</protein>